<name>A0A401V0K1_9CELL</name>
<feature type="transmembrane region" description="Helical" evidence="6">
    <location>
        <begin position="20"/>
        <end position="43"/>
    </location>
</feature>
<dbReference type="Gene3D" id="1.10.3080.10">
    <property type="entry name" value="Clc chloride channel"/>
    <property type="match status" value="1"/>
</dbReference>
<evidence type="ECO:0000256" key="5">
    <source>
        <dbReference type="SAM" id="MobiDB-lite"/>
    </source>
</evidence>
<dbReference type="RefSeq" id="WP_124342985.1">
    <property type="nucleotide sequence ID" value="NZ_BHYL01000154.1"/>
</dbReference>
<evidence type="ECO:0000313" key="7">
    <source>
        <dbReference type="EMBL" id="GCD20477.1"/>
    </source>
</evidence>
<dbReference type="Pfam" id="PF00654">
    <property type="entry name" value="Voltage_CLC"/>
    <property type="match status" value="1"/>
</dbReference>
<dbReference type="OrthoDB" id="2729535at2"/>
<evidence type="ECO:0000256" key="1">
    <source>
        <dbReference type="ARBA" id="ARBA00004141"/>
    </source>
</evidence>
<comment type="subcellular location">
    <subcellularLocation>
        <location evidence="1">Membrane</location>
        <topology evidence="1">Multi-pass membrane protein</topology>
    </subcellularLocation>
</comment>
<keyword evidence="8" id="KW-1185">Reference proteome</keyword>
<feature type="transmembrane region" description="Helical" evidence="6">
    <location>
        <begin position="188"/>
        <end position="209"/>
    </location>
</feature>
<feature type="region of interest" description="Disordered" evidence="5">
    <location>
        <begin position="414"/>
        <end position="445"/>
    </location>
</feature>
<protein>
    <submittedName>
        <fullName evidence="7">Putative ion-transport protein</fullName>
    </submittedName>
</protein>
<dbReference type="CDD" id="cd00400">
    <property type="entry name" value="Voltage_gated_ClC"/>
    <property type="match status" value="1"/>
</dbReference>
<dbReference type="AlphaFoldDB" id="A0A401V0K1"/>
<dbReference type="InterPro" id="IPR014743">
    <property type="entry name" value="Cl-channel_core"/>
</dbReference>
<evidence type="ECO:0000256" key="2">
    <source>
        <dbReference type="ARBA" id="ARBA00022692"/>
    </source>
</evidence>
<dbReference type="GO" id="GO:0015108">
    <property type="term" value="F:chloride transmembrane transporter activity"/>
    <property type="evidence" value="ECO:0007669"/>
    <property type="project" value="InterPro"/>
</dbReference>
<sequence>MTEPTTDFRVPVRQLLKLTIPAALVGILCGLLLIGLSALAKVVEDWLWDDLSGLFGLDRDSPVWIVVILTLTGLLVGLVIQFAPGHAGPDPASAGLVEPPLPPRVLPGLALAMVLMLAGGVSLGPENPIMAINAALVVWIGARVAGRVGVPQWMALSTAGTLGAMFGTPLAAALMFSEMDPGDRRIPLWDRLFAPLVSSSTGALTMLLLSDLDMAMDVPEYPGLHVTDLAIAVAVSLGAAALGLLASYVFTPLHRLVHRVRQPVLLLTLGGLVLGLLGAVGGSITLFKGLDQMKQLPGMVGETTALGFLAFALIKLVALLVASSVGFRGGRIFPATFVGVSLGFAVSVAFPSVPPALAVGAATVGIIVAATRSGWLSIFLVVAIIPQATLIPPLLFATLAAWLLVTNRPELRAAPLDEPTPAEAGSGAPLTPPDTTEEQGSVDRT</sequence>
<dbReference type="SUPFAM" id="SSF81340">
    <property type="entry name" value="Clc chloride channel"/>
    <property type="match status" value="1"/>
</dbReference>
<feature type="transmembrane region" description="Helical" evidence="6">
    <location>
        <begin position="63"/>
        <end position="84"/>
    </location>
</feature>
<dbReference type="EMBL" id="BHYL01000154">
    <property type="protein sequence ID" value="GCD20477.1"/>
    <property type="molecule type" value="Genomic_DNA"/>
</dbReference>
<evidence type="ECO:0000256" key="3">
    <source>
        <dbReference type="ARBA" id="ARBA00022989"/>
    </source>
</evidence>
<accession>A0A401V0K1</accession>
<evidence type="ECO:0000256" key="6">
    <source>
        <dbReference type="SAM" id="Phobius"/>
    </source>
</evidence>
<keyword evidence="4 6" id="KW-0472">Membrane</keyword>
<dbReference type="GO" id="GO:0005886">
    <property type="term" value="C:plasma membrane"/>
    <property type="evidence" value="ECO:0007669"/>
    <property type="project" value="TreeGrafter"/>
</dbReference>
<dbReference type="InterPro" id="IPR001807">
    <property type="entry name" value="ClC"/>
</dbReference>
<feature type="transmembrane region" description="Helical" evidence="6">
    <location>
        <begin position="305"/>
        <end position="325"/>
    </location>
</feature>
<proteinExistence type="predicted"/>
<dbReference type="Proteomes" id="UP000288246">
    <property type="component" value="Unassembled WGS sequence"/>
</dbReference>
<gene>
    <name evidence="7" type="ORF">CTKZ_20390</name>
</gene>
<feature type="transmembrane region" description="Helical" evidence="6">
    <location>
        <begin position="130"/>
        <end position="146"/>
    </location>
</feature>
<keyword evidence="3 6" id="KW-1133">Transmembrane helix</keyword>
<dbReference type="PANTHER" id="PTHR43427">
    <property type="entry name" value="CHLORIDE CHANNEL PROTEIN CLC-E"/>
    <property type="match status" value="1"/>
</dbReference>
<feature type="transmembrane region" description="Helical" evidence="6">
    <location>
        <begin position="263"/>
        <end position="285"/>
    </location>
</feature>
<organism evidence="7 8">
    <name type="scientific">Cellulomonas algicola</name>
    <dbReference type="NCBI Taxonomy" id="2071633"/>
    <lineage>
        <taxon>Bacteria</taxon>
        <taxon>Bacillati</taxon>
        <taxon>Actinomycetota</taxon>
        <taxon>Actinomycetes</taxon>
        <taxon>Micrococcales</taxon>
        <taxon>Cellulomonadaceae</taxon>
        <taxon>Cellulomonas</taxon>
    </lineage>
</organism>
<feature type="transmembrane region" description="Helical" evidence="6">
    <location>
        <begin position="152"/>
        <end position="176"/>
    </location>
</feature>
<feature type="transmembrane region" description="Helical" evidence="6">
    <location>
        <begin position="376"/>
        <end position="405"/>
    </location>
</feature>
<reference evidence="7 8" key="1">
    <citation type="submission" date="2018-11" db="EMBL/GenBank/DDBJ databases">
        <title>Draft genome sequence of Cellulomonas takizawaensis strain TKZ-21.</title>
        <authorList>
            <person name="Yamamura H."/>
            <person name="Hayashi T."/>
            <person name="Hamada M."/>
            <person name="Serisawa Y."/>
            <person name="Matsuyama K."/>
            <person name="Nakagawa Y."/>
            <person name="Otoguro M."/>
            <person name="Yanagida F."/>
            <person name="Hayakawa M."/>
        </authorList>
    </citation>
    <scope>NUCLEOTIDE SEQUENCE [LARGE SCALE GENOMIC DNA]</scope>
    <source>
        <strain evidence="7 8">TKZ-21</strain>
    </source>
</reference>
<dbReference type="InterPro" id="IPR050368">
    <property type="entry name" value="ClC-type_chloride_channel"/>
</dbReference>
<evidence type="ECO:0000313" key="8">
    <source>
        <dbReference type="Proteomes" id="UP000288246"/>
    </source>
</evidence>
<dbReference type="NCBIfam" id="NF002971">
    <property type="entry name" value="PRK03655.1"/>
    <property type="match status" value="1"/>
</dbReference>
<feature type="transmembrane region" description="Helical" evidence="6">
    <location>
        <begin position="104"/>
        <end position="123"/>
    </location>
</feature>
<dbReference type="PANTHER" id="PTHR43427:SF9">
    <property type="entry name" value="ION-TRANSPORT PROTEIN YFEO-RELATED"/>
    <property type="match status" value="1"/>
</dbReference>
<keyword evidence="2 6" id="KW-0812">Transmembrane</keyword>
<dbReference type="PRINTS" id="PR00762">
    <property type="entry name" value="CLCHANNEL"/>
</dbReference>
<comment type="caution">
    <text evidence="7">The sequence shown here is derived from an EMBL/GenBank/DDBJ whole genome shotgun (WGS) entry which is preliminary data.</text>
</comment>
<evidence type="ECO:0000256" key="4">
    <source>
        <dbReference type="ARBA" id="ARBA00023136"/>
    </source>
</evidence>
<feature type="transmembrane region" description="Helical" evidence="6">
    <location>
        <begin position="229"/>
        <end position="251"/>
    </location>
</feature>
<feature type="transmembrane region" description="Helical" evidence="6">
    <location>
        <begin position="337"/>
        <end position="370"/>
    </location>
</feature>